<keyword evidence="4" id="KW-0819">tRNA processing</keyword>
<dbReference type="GO" id="GO:0030488">
    <property type="term" value="P:tRNA methylation"/>
    <property type="evidence" value="ECO:0007669"/>
    <property type="project" value="InterPro"/>
</dbReference>
<evidence type="ECO:0000256" key="5">
    <source>
        <dbReference type="ARBA" id="ARBA00023242"/>
    </source>
</evidence>
<protein>
    <recommendedName>
        <fullName evidence="3">tRNA (adenine(58)-N(1))-methyltransferase non-catalytic subunit TRM6</fullName>
    </recommendedName>
    <alternativeName>
        <fullName evidence="6">tRNA(m1A58)-methyltransferase subunit TRM6</fullName>
    </alternativeName>
</protein>
<dbReference type="PANTHER" id="PTHR12945:SF0">
    <property type="entry name" value="TRNA (ADENINE(58)-N(1))-METHYLTRANSFERASE NON-CATALYTIC SUBUNIT TRM6"/>
    <property type="match status" value="1"/>
</dbReference>
<evidence type="ECO:0000256" key="3">
    <source>
        <dbReference type="ARBA" id="ARBA00021704"/>
    </source>
</evidence>
<organism evidence="7 8">
    <name type="scientific">Asparagus officinalis</name>
    <name type="common">Garden asparagus</name>
    <dbReference type="NCBI Taxonomy" id="4686"/>
    <lineage>
        <taxon>Eukaryota</taxon>
        <taxon>Viridiplantae</taxon>
        <taxon>Streptophyta</taxon>
        <taxon>Embryophyta</taxon>
        <taxon>Tracheophyta</taxon>
        <taxon>Spermatophyta</taxon>
        <taxon>Magnoliopsida</taxon>
        <taxon>Liliopsida</taxon>
        <taxon>Asparagales</taxon>
        <taxon>Asparagaceae</taxon>
        <taxon>Asparagoideae</taxon>
        <taxon>Asparagus</taxon>
    </lineage>
</organism>
<dbReference type="InterPro" id="IPR017423">
    <property type="entry name" value="TRM6"/>
</dbReference>
<gene>
    <name evidence="7" type="ORF">A4U43_C05F32940</name>
</gene>
<dbReference type="EMBL" id="CM007385">
    <property type="protein sequence ID" value="ONK70362.1"/>
    <property type="molecule type" value="Genomic_DNA"/>
</dbReference>
<comment type="similarity">
    <text evidence="2">Belongs to the TRM6/GCD10 family.</text>
</comment>
<evidence type="ECO:0000313" key="8">
    <source>
        <dbReference type="Proteomes" id="UP000243459"/>
    </source>
</evidence>
<keyword evidence="8" id="KW-1185">Reference proteome</keyword>
<evidence type="ECO:0000256" key="2">
    <source>
        <dbReference type="ARBA" id="ARBA00008320"/>
    </source>
</evidence>
<evidence type="ECO:0000313" key="7">
    <source>
        <dbReference type="EMBL" id="ONK70362.1"/>
    </source>
</evidence>
<accession>A0A5P1EWS7</accession>
<dbReference type="GO" id="GO:0031515">
    <property type="term" value="C:tRNA (m1A) methyltransferase complex"/>
    <property type="evidence" value="ECO:0007669"/>
    <property type="project" value="InterPro"/>
</dbReference>
<reference evidence="8" key="1">
    <citation type="journal article" date="2017" name="Nat. Commun.">
        <title>The asparagus genome sheds light on the origin and evolution of a young Y chromosome.</title>
        <authorList>
            <person name="Harkess A."/>
            <person name="Zhou J."/>
            <person name="Xu C."/>
            <person name="Bowers J.E."/>
            <person name="Van der Hulst R."/>
            <person name="Ayyampalayam S."/>
            <person name="Mercati F."/>
            <person name="Riccardi P."/>
            <person name="McKain M.R."/>
            <person name="Kakrana A."/>
            <person name="Tang H."/>
            <person name="Ray J."/>
            <person name="Groenendijk J."/>
            <person name="Arikit S."/>
            <person name="Mathioni S.M."/>
            <person name="Nakano M."/>
            <person name="Shan H."/>
            <person name="Telgmann-Rauber A."/>
            <person name="Kanno A."/>
            <person name="Yue Z."/>
            <person name="Chen H."/>
            <person name="Li W."/>
            <person name="Chen Y."/>
            <person name="Xu X."/>
            <person name="Zhang Y."/>
            <person name="Luo S."/>
            <person name="Chen H."/>
            <person name="Gao J."/>
            <person name="Mao Z."/>
            <person name="Pires J.C."/>
            <person name="Luo M."/>
            <person name="Kudrna D."/>
            <person name="Wing R.A."/>
            <person name="Meyers B.C."/>
            <person name="Yi K."/>
            <person name="Kong H."/>
            <person name="Lavrijsen P."/>
            <person name="Sunseri F."/>
            <person name="Falavigna A."/>
            <person name="Ye Y."/>
            <person name="Leebens-Mack J.H."/>
            <person name="Chen G."/>
        </authorList>
    </citation>
    <scope>NUCLEOTIDE SEQUENCE [LARGE SCALE GENOMIC DNA]</scope>
    <source>
        <strain evidence="8">cv. DH0086</strain>
    </source>
</reference>
<evidence type="ECO:0000256" key="4">
    <source>
        <dbReference type="ARBA" id="ARBA00022694"/>
    </source>
</evidence>
<proteinExistence type="inferred from homology"/>
<name>A0A5P1EWS7_ASPOF</name>
<dbReference type="GO" id="GO:0005634">
    <property type="term" value="C:nucleus"/>
    <property type="evidence" value="ECO:0007669"/>
    <property type="project" value="UniProtKB-SubCell"/>
</dbReference>
<dbReference type="AlphaFoldDB" id="A0A5P1EWS7"/>
<comment type="subcellular location">
    <subcellularLocation>
        <location evidence="1">Nucleus</location>
    </subcellularLocation>
</comment>
<dbReference type="Gramene" id="ONK70362">
    <property type="protein sequence ID" value="ONK70362"/>
    <property type="gene ID" value="A4U43_C05F32940"/>
</dbReference>
<evidence type="ECO:0000256" key="1">
    <source>
        <dbReference type="ARBA" id="ARBA00004123"/>
    </source>
</evidence>
<dbReference type="Proteomes" id="UP000243459">
    <property type="component" value="Chromosome 5"/>
</dbReference>
<keyword evidence="5" id="KW-0539">Nucleus</keyword>
<evidence type="ECO:0000256" key="6">
    <source>
        <dbReference type="ARBA" id="ARBA00032319"/>
    </source>
</evidence>
<sequence>MAKLISAKVAQQPNDRPALRLKILFNLYNLLENPYSRFFVYTKALDLATIGKVIENIIPSFKKIDSLLQEWNIGKVDQRDLFLTISNILKDNKSMAKDSFNFLNKYLATFSSEDEDSYATNETKEEAVRAIIEFVKSPDLFQDCFISSTVNSSPCHVYSTYFGTKPPSLDIVRIFNFSNEVYRRILQAPFSVLSLSQNKVAISFEKDQNVQSFELHYNACNASLLPCSSNGVDDTHQRTSSLVQKPIPAGRQASSEDIKSWKEKGFTSLIVAAPEMDVGSIIEDLLPLLSYYAPFAIYHQYLKVKDFTPCESSIYALMGKIHKRLNMHAKDMFYFGIALDLKPPTSDVAAIKSAMEKLHFPNELEDNL</sequence>
<dbReference type="PANTHER" id="PTHR12945">
    <property type="entry name" value="TRANSLATION INITIATION FACTOR EIF3-RELATED"/>
    <property type="match status" value="1"/>
</dbReference>